<dbReference type="Pfam" id="PF15082">
    <property type="entry name" value="DUF4549"/>
    <property type="match status" value="1"/>
</dbReference>
<dbReference type="PANTHER" id="PTHR33331">
    <property type="entry name" value="COILED-COIL DOMAIN-CONTAINING PROTEIN 162"/>
    <property type="match status" value="1"/>
</dbReference>
<dbReference type="Proteomes" id="UP000018467">
    <property type="component" value="Unassembled WGS sequence"/>
</dbReference>
<dbReference type="InterPro" id="IPR040401">
    <property type="entry name" value="CCDC162"/>
</dbReference>
<evidence type="ECO:0000259" key="1">
    <source>
        <dbReference type="Pfam" id="PF15082"/>
    </source>
</evidence>
<reference evidence="3" key="2">
    <citation type="journal article" date="2014" name="Nat. Commun.">
        <title>The cavefish genome reveals candidate genes for eye loss.</title>
        <authorList>
            <person name="McGaugh S.E."/>
            <person name="Gross J.B."/>
            <person name="Aken B."/>
            <person name="Blin M."/>
            <person name="Borowsky R."/>
            <person name="Chalopin D."/>
            <person name="Hinaux H."/>
            <person name="Jeffery W.R."/>
            <person name="Keene A."/>
            <person name="Ma L."/>
            <person name="Minx P."/>
            <person name="Murphy D."/>
            <person name="O'Quin K.E."/>
            <person name="Retaux S."/>
            <person name="Rohner N."/>
            <person name="Searle S.M."/>
            <person name="Stahl B.A."/>
            <person name="Tabin C."/>
            <person name="Volff J.N."/>
            <person name="Yoshizawa M."/>
            <person name="Warren W.C."/>
        </authorList>
    </citation>
    <scope>NUCLEOTIDE SEQUENCE [LARGE SCALE GENOMIC DNA]</scope>
    <source>
        <strain evidence="3">female</strain>
    </source>
</reference>
<proteinExistence type="predicted"/>
<evidence type="ECO:0000313" key="3">
    <source>
        <dbReference type="Proteomes" id="UP000018467"/>
    </source>
</evidence>
<dbReference type="AlphaFoldDB" id="A0A3B1K4I9"/>
<feature type="domain" description="DUF4549" evidence="1">
    <location>
        <begin position="1"/>
        <end position="131"/>
    </location>
</feature>
<accession>A0A3B1K4I9</accession>
<dbReference type="Ensembl" id="ENSAMXT00000049608.1">
    <property type="protein sequence ID" value="ENSAMXP00000048534.1"/>
    <property type="gene ID" value="ENSAMXG00000033339.1"/>
</dbReference>
<reference evidence="2" key="4">
    <citation type="submission" date="2025-09" db="UniProtKB">
        <authorList>
            <consortium name="Ensembl"/>
        </authorList>
    </citation>
    <scope>IDENTIFICATION</scope>
</reference>
<reference evidence="3" key="1">
    <citation type="submission" date="2013-03" db="EMBL/GenBank/DDBJ databases">
        <authorList>
            <person name="Jeffery W."/>
            <person name="Warren W."/>
            <person name="Wilson R.K."/>
        </authorList>
    </citation>
    <scope>NUCLEOTIDE SEQUENCE</scope>
    <source>
        <strain evidence="3">female</strain>
    </source>
</reference>
<reference evidence="2" key="3">
    <citation type="submission" date="2025-08" db="UniProtKB">
        <authorList>
            <consortium name="Ensembl"/>
        </authorList>
    </citation>
    <scope>IDENTIFICATION</scope>
</reference>
<evidence type="ECO:0000313" key="2">
    <source>
        <dbReference type="Ensembl" id="ENSAMXP00000048534.1"/>
    </source>
</evidence>
<dbReference type="GeneTree" id="ENSGT00390000007445"/>
<protein>
    <submittedName>
        <fullName evidence="2">Coiled-coil domain containing 162</fullName>
    </submittedName>
</protein>
<dbReference type="InParanoid" id="A0A3B1K4I9"/>
<name>A0A3B1K4I9_ASTMX</name>
<organism evidence="2 3">
    <name type="scientific">Astyanax mexicanus</name>
    <name type="common">Blind cave fish</name>
    <name type="synonym">Astyanax fasciatus mexicanus</name>
    <dbReference type="NCBI Taxonomy" id="7994"/>
    <lineage>
        <taxon>Eukaryota</taxon>
        <taxon>Metazoa</taxon>
        <taxon>Chordata</taxon>
        <taxon>Craniata</taxon>
        <taxon>Vertebrata</taxon>
        <taxon>Euteleostomi</taxon>
        <taxon>Actinopterygii</taxon>
        <taxon>Neopterygii</taxon>
        <taxon>Teleostei</taxon>
        <taxon>Ostariophysi</taxon>
        <taxon>Characiformes</taxon>
        <taxon>Characoidei</taxon>
        <taxon>Acestrorhamphidae</taxon>
        <taxon>Acestrorhamphinae</taxon>
        <taxon>Astyanax</taxon>
    </lineage>
</organism>
<keyword evidence="3" id="KW-1185">Reference proteome</keyword>
<dbReference type="PANTHER" id="PTHR33331:SF13">
    <property type="entry name" value="COILED-COIL DOMAIN CONTAINING 162"/>
    <property type="match status" value="1"/>
</dbReference>
<sequence>SSVKVEQLEAELSLQLQALRTEIENNETHGLFTKSYSVHIPKDVSYFRTERQQVLQKGLKKPVVSQAGVIQKELESCLGQEYTPESLPLLLHQFFTDRTYQLAQFKYQLMLRWKRFCRHSIILEQLYPQYKVIQRL</sequence>
<dbReference type="InterPro" id="IPR029376">
    <property type="entry name" value="DUF4549"/>
</dbReference>
<dbReference type="Bgee" id="ENSAMXG00000033339">
    <property type="expression patterns" value="Expressed in olfactory epithelium and 3 other cell types or tissues"/>
</dbReference>